<evidence type="ECO:0000313" key="2">
    <source>
        <dbReference type="Proteomes" id="UP001519332"/>
    </source>
</evidence>
<sequence length="403" mass="43544">MISQEWVHVPVGINAEWLVTRGDCRTVLVVVHTVTSGQPLLDVVAQIESDRRIQVVFTHVQGAFSNGVAELLERSGGVVIPWHQAVRERFDLALAAAYTGLSDLHAPTFVIGHGAAFGKHVSPVGDSGVPVAEPSVYGLDAQRLTRDGRVVVSALALSHHNQLEVLRRQCPDALRVAVVAGDPSYDRLVASMCERPAYRATLGVGAEQELVVVSSTWGQDGLFGQHGELLSRLMNELPADRYRVAALLHPAVWACHGHRQVKAWLSDCVDAGLMLFEPHDDWRPAVIAADHVIGDHGSVTVYAAAIGRPVLCVDRPSGWVTSGGSPHELVGHTAPVLDPGQPLLGQLDSHVTVPREDVARLLTSCPGRADGVLRRTMYRLIGIAEPGRHRQAQPLLAPSRWAR</sequence>
<dbReference type="EMBL" id="JAGINW010000001">
    <property type="protein sequence ID" value="MBP2320115.1"/>
    <property type="molecule type" value="Genomic_DNA"/>
</dbReference>
<proteinExistence type="predicted"/>
<keyword evidence="2" id="KW-1185">Reference proteome</keyword>
<evidence type="ECO:0000313" key="1">
    <source>
        <dbReference type="EMBL" id="MBP2320115.1"/>
    </source>
</evidence>
<evidence type="ECO:0008006" key="3">
    <source>
        <dbReference type="Google" id="ProtNLM"/>
    </source>
</evidence>
<dbReference type="RefSeq" id="WP_209633952.1">
    <property type="nucleotide sequence ID" value="NZ_JAGINW010000001.1"/>
</dbReference>
<name>A0ABS4T6S7_9PSEU</name>
<protein>
    <recommendedName>
        <fullName evidence="3">CDP-Glycerol:Poly(Glycerophosphate) glycerophosphotransferase</fullName>
    </recommendedName>
</protein>
<comment type="caution">
    <text evidence="1">The sequence shown here is derived from an EMBL/GenBank/DDBJ whole genome shotgun (WGS) entry which is preliminary data.</text>
</comment>
<dbReference type="SUPFAM" id="SSF53756">
    <property type="entry name" value="UDP-Glycosyltransferase/glycogen phosphorylase"/>
    <property type="match status" value="1"/>
</dbReference>
<organism evidence="1 2">
    <name type="scientific">Kibdelosporangium banguiense</name>
    <dbReference type="NCBI Taxonomy" id="1365924"/>
    <lineage>
        <taxon>Bacteria</taxon>
        <taxon>Bacillati</taxon>
        <taxon>Actinomycetota</taxon>
        <taxon>Actinomycetes</taxon>
        <taxon>Pseudonocardiales</taxon>
        <taxon>Pseudonocardiaceae</taxon>
        <taxon>Kibdelosporangium</taxon>
    </lineage>
</organism>
<dbReference type="Proteomes" id="UP001519332">
    <property type="component" value="Unassembled WGS sequence"/>
</dbReference>
<gene>
    <name evidence="1" type="ORF">JOF56_000500</name>
</gene>
<reference evidence="1 2" key="1">
    <citation type="submission" date="2021-03" db="EMBL/GenBank/DDBJ databases">
        <title>Sequencing the genomes of 1000 actinobacteria strains.</title>
        <authorList>
            <person name="Klenk H.-P."/>
        </authorList>
    </citation>
    <scope>NUCLEOTIDE SEQUENCE [LARGE SCALE GENOMIC DNA]</scope>
    <source>
        <strain evidence="1 2">DSM 46670</strain>
    </source>
</reference>
<accession>A0ABS4T6S7</accession>